<dbReference type="EC" id="2.7.7.87" evidence="3"/>
<proteinExistence type="inferred from homology"/>
<comment type="catalytic activity">
    <reaction evidence="11">
        <text>L-threonine + hydrogencarbonate + ATP = L-threonylcarbamoyladenylate + diphosphate + H2O</text>
        <dbReference type="Rhea" id="RHEA:36407"/>
        <dbReference type="ChEBI" id="CHEBI:15377"/>
        <dbReference type="ChEBI" id="CHEBI:17544"/>
        <dbReference type="ChEBI" id="CHEBI:30616"/>
        <dbReference type="ChEBI" id="CHEBI:33019"/>
        <dbReference type="ChEBI" id="CHEBI:57926"/>
        <dbReference type="ChEBI" id="CHEBI:73682"/>
        <dbReference type="EC" id="2.7.7.87"/>
    </reaction>
</comment>
<comment type="caution">
    <text evidence="13">The sequence shown here is derived from an EMBL/GenBank/DDBJ whole genome shotgun (WGS) entry which is preliminary data.</text>
</comment>
<dbReference type="SUPFAM" id="SSF55821">
    <property type="entry name" value="YrdC/RibB"/>
    <property type="match status" value="1"/>
</dbReference>
<dbReference type="GO" id="GO:0006450">
    <property type="term" value="P:regulation of translational fidelity"/>
    <property type="evidence" value="ECO:0007669"/>
    <property type="project" value="TreeGrafter"/>
</dbReference>
<dbReference type="GO" id="GO:0003725">
    <property type="term" value="F:double-stranded RNA binding"/>
    <property type="evidence" value="ECO:0007669"/>
    <property type="project" value="InterPro"/>
</dbReference>
<reference evidence="13" key="1">
    <citation type="journal article" date="2014" name="Front. Microbiol.">
        <title>High frequency of phylogenetically diverse reductive dehalogenase-homologous genes in deep subseafloor sedimentary metagenomes.</title>
        <authorList>
            <person name="Kawai M."/>
            <person name="Futagami T."/>
            <person name="Toyoda A."/>
            <person name="Takaki Y."/>
            <person name="Nishi S."/>
            <person name="Hori S."/>
            <person name="Arai W."/>
            <person name="Tsubouchi T."/>
            <person name="Morono Y."/>
            <person name="Uchiyama I."/>
            <person name="Ito T."/>
            <person name="Fujiyama A."/>
            <person name="Inagaki F."/>
            <person name="Takami H."/>
        </authorList>
    </citation>
    <scope>NUCLEOTIDE SEQUENCE</scope>
    <source>
        <strain evidence="13">Expedition CK06-06</strain>
    </source>
</reference>
<evidence type="ECO:0000256" key="5">
    <source>
        <dbReference type="ARBA" id="ARBA00022679"/>
    </source>
</evidence>
<evidence type="ECO:0000256" key="6">
    <source>
        <dbReference type="ARBA" id="ARBA00022694"/>
    </source>
</evidence>
<dbReference type="GO" id="GO:0008033">
    <property type="term" value="P:tRNA processing"/>
    <property type="evidence" value="ECO:0007669"/>
    <property type="project" value="UniProtKB-KW"/>
</dbReference>
<dbReference type="PANTHER" id="PTHR17490">
    <property type="entry name" value="SUA5"/>
    <property type="match status" value="1"/>
</dbReference>
<dbReference type="GO" id="GO:0005524">
    <property type="term" value="F:ATP binding"/>
    <property type="evidence" value="ECO:0007669"/>
    <property type="project" value="UniProtKB-KW"/>
</dbReference>
<keyword evidence="6" id="KW-0819">tRNA processing</keyword>
<dbReference type="PROSITE" id="PS51163">
    <property type="entry name" value="YRDC"/>
    <property type="match status" value="1"/>
</dbReference>
<dbReference type="PANTHER" id="PTHR17490:SF16">
    <property type="entry name" value="THREONYLCARBAMOYL-AMP SYNTHASE"/>
    <property type="match status" value="1"/>
</dbReference>
<organism evidence="13">
    <name type="scientific">marine sediment metagenome</name>
    <dbReference type="NCBI Taxonomy" id="412755"/>
    <lineage>
        <taxon>unclassified sequences</taxon>
        <taxon>metagenomes</taxon>
        <taxon>ecological metagenomes</taxon>
    </lineage>
</organism>
<name>X1K1V1_9ZZZZ</name>
<evidence type="ECO:0000256" key="2">
    <source>
        <dbReference type="ARBA" id="ARBA00007663"/>
    </source>
</evidence>
<comment type="subcellular location">
    <subcellularLocation>
        <location evidence="1">Cytoplasm</location>
    </subcellularLocation>
</comment>
<evidence type="ECO:0000256" key="8">
    <source>
        <dbReference type="ARBA" id="ARBA00022741"/>
    </source>
</evidence>
<keyword evidence="7" id="KW-0548">Nucleotidyltransferase</keyword>
<evidence type="ECO:0000259" key="12">
    <source>
        <dbReference type="PROSITE" id="PS51163"/>
    </source>
</evidence>
<feature type="domain" description="YrdC-like" evidence="12">
    <location>
        <begin position="12"/>
        <end position="197"/>
    </location>
</feature>
<evidence type="ECO:0000256" key="3">
    <source>
        <dbReference type="ARBA" id="ARBA00012584"/>
    </source>
</evidence>
<dbReference type="Gene3D" id="3.90.870.10">
    <property type="entry name" value="DHBP synthase"/>
    <property type="match status" value="1"/>
</dbReference>
<gene>
    <name evidence="13" type="ORF">S06H3_05123</name>
</gene>
<evidence type="ECO:0000256" key="9">
    <source>
        <dbReference type="ARBA" id="ARBA00022840"/>
    </source>
</evidence>
<accession>X1K1V1</accession>
<protein>
    <recommendedName>
        <fullName evidence="10">L-threonylcarbamoyladenylate synthase</fullName>
        <ecNumber evidence="3">2.7.7.87</ecNumber>
    </recommendedName>
    <alternativeName>
        <fullName evidence="10">L-threonylcarbamoyladenylate synthase</fullName>
    </alternativeName>
</protein>
<keyword evidence="4" id="KW-0963">Cytoplasm</keyword>
<dbReference type="GO" id="GO:0000049">
    <property type="term" value="F:tRNA binding"/>
    <property type="evidence" value="ECO:0007669"/>
    <property type="project" value="TreeGrafter"/>
</dbReference>
<dbReference type="GO" id="GO:0061710">
    <property type="term" value="F:L-threonylcarbamoyladenylate synthase"/>
    <property type="evidence" value="ECO:0007669"/>
    <property type="project" value="UniProtKB-EC"/>
</dbReference>
<comment type="similarity">
    <text evidence="2">Belongs to the SUA5 family.</text>
</comment>
<dbReference type="InterPro" id="IPR050156">
    <property type="entry name" value="TC-AMP_synthase_SUA5"/>
</dbReference>
<evidence type="ECO:0000256" key="10">
    <source>
        <dbReference type="ARBA" id="ARBA00029774"/>
    </source>
</evidence>
<dbReference type="GO" id="GO:0005737">
    <property type="term" value="C:cytoplasm"/>
    <property type="evidence" value="ECO:0007669"/>
    <property type="project" value="UniProtKB-SubCell"/>
</dbReference>
<evidence type="ECO:0000256" key="11">
    <source>
        <dbReference type="ARBA" id="ARBA00048366"/>
    </source>
</evidence>
<evidence type="ECO:0000313" key="13">
    <source>
        <dbReference type="EMBL" id="GAI00957.1"/>
    </source>
</evidence>
<keyword evidence="9" id="KW-0067">ATP-binding</keyword>
<evidence type="ECO:0000256" key="4">
    <source>
        <dbReference type="ARBA" id="ARBA00022490"/>
    </source>
</evidence>
<keyword evidence="8" id="KW-0547">Nucleotide-binding</keyword>
<dbReference type="InterPro" id="IPR017945">
    <property type="entry name" value="DHBP_synth_RibB-like_a/b_dom"/>
</dbReference>
<dbReference type="EMBL" id="BARV01001869">
    <property type="protein sequence ID" value="GAI00957.1"/>
    <property type="molecule type" value="Genomic_DNA"/>
</dbReference>
<dbReference type="AlphaFoldDB" id="X1K1V1"/>
<dbReference type="Pfam" id="PF01300">
    <property type="entry name" value="Sua5_yciO_yrdC"/>
    <property type="match status" value="1"/>
</dbReference>
<dbReference type="InterPro" id="IPR006070">
    <property type="entry name" value="Sua5-like_dom"/>
</dbReference>
<keyword evidence="5" id="KW-0808">Transferase</keyword>
<dbReference type="NCBIfam" id="TIGR00057">
    <property type="entry name" value="L-threonylcarbamoyladenylate synthase"/>
    <property type="match status" value="1"/>
</dbReference>
<sequence>MLILKVDQRNLKTIVKITVKSIKQGEVVVCPTDTIYGLLADATNEKAIKKLLKIKKRRTQKPIPIFVKDLKVAKRLAQINKNQEKFLRKVWPGKVTTVLKRKNKLPKILFAERKTIGLRIPDYKIINQLLFIINRPLTGTSANISGKPPSTKIKEVISQFKNQKFQPDLIIDVGNLPKSKPSIVFDLTIWPPKILRL</sequence>
<evidence type="ECO:0000256" key="7">
    <source>
        <dbReference type="ARBA" id="ARBA00022695"/>
    </source>
</evidence>
<evidence type="ECO:0000256" key="1">
    <source>
        <dbReference type="ARBA" id="ARBA00004496"/>
    </source>
</evidence>